<dbReference type="Pfam" id="PF13927">
    <property type="entry name" value="Ig_3"/>
    <property type="match status" value="2"/>
</dbReference>
<sequence>MIVHLTNLKSFMDIELESVCDKKNCTGLVCDRCYYHPPDVKISIIQPVRKDDNITIICGISPLTKDTEIVWFVSNGSVSNAIHNNDKYKVNTNKSINSSLLTIYSVQYTDELNYACHATNVLQNRISSPTQLHVFECPTVNVSNNALAKAGTNITIWCEVPSSSKATGITWIKNGSIIQITNSTRYGGGTISFPSLGISDVQLVDEGMYTCQATNPIGTGNQTVLLTVFIDPIANISSNPVILGNNITISCYVHLSTKETNITWLKDDKIIQIKGNEKYDAGTFSYEIYHVQLEDEGHYTCQASSPIGIVTSQPVSLSVITFPIANISDIAPAKAGTNITISCYVPSSSKATNITWLKDGVIINITRNRKYGGGTVSSPSLQIYHLRLADEGNYTYTPVVSISEIQPAAIGSNITLICNITSLTEEIDVTWFKNRVILNKSQTDTSQSIGGSVFLHTLTLNFLGVDNEGNYSCKATNKAGDGWSELVHLSLFENITQGTSIFSSYSSYSTETLESSKTAYLNSYESSVMPLSFSKIVKSLSEIPSNNLPVPTASVKHIEPTHSVQTSATTLINIHPSTTSSKLEGNRDNRSNVNAWIITTVVICIVEFIVITLVVYIVWLKRKQKFIEEMDRNRIQELEDNITLGTRSVILENGTYRGTPSFIMDNGTLRTQRSILPLYATMGRYHSPLMETDNPTSEDYLYSEINKDPRYHHHAIPNGGPRSEPIPVMEHPASEDNHYTEINKGRRDNNPVVANGVINSNHTDMSNETPKSDGKQQTETDNSISDGKQQQGNDKLCKDESPAIPNRMLPEDPSDDALNETEVTSL</sequence>
<keyword evidence="3" id="KW-1015">Disulfide bond</keyword>
<dbReference type="Proteomes" id="UP000596742">
    <property type="component" value="Unassembled WGS sequence"/>
</dbReference>
<keyword evidence="7" id="KW-1133">Transmembrane helix</keyword>
<dbReference type="InterPro" id="IPR013098">
    <property type="entry name" value="Ig_I-set"/>
</dbReference>
<dbReference type="InterPro" id="IPR013783">
    <property type="entry name" value="Ig-like_fold"/>
</dbReference>
<feature type="domain" description="Ig-like" evidence="8">
    <location>
        <begin position="232"/>
        <end position="318"/>
    </location>
</feature>
<dbReference type="GO" id="GO:0050839">
    <property type="term" value="F:cell adhesion molecule binding"/>
    <property type="evidence" value="ECO:0007669"/>
    <property type="project" value="TreeGrafter"/>
</dbReference>
<dbReference type="AlphaFoldDB" id="A0A8B6EAC9"/>
<dbReference type="InterPro" id="IPR007110">
    <property type="entry name" value="Ig-like_dom"/>
</dbReference>
<name>A0A8B6EAC9_MYTGA</name>
<evidence type="ECO:0000256" key="6">
    <source>
        <dbReference type="SAM" id="MobiDB-lite"/>
    </source>
</evidence>
<dbReference type="GO" id="GO:0098609">
    <property type="term" value="P:cell-cell adhesion"/>
    <property type="evidence" value="ECO:0007669"/>
    <property type="project" value="TreeGrafter"/>
</dbReference>
<proteinExistence type="predicted"/>
<dbReference type="InterPro" id="IPR003598">
    <property type="entry name" value="Ig_sub2"/>
</dbReference>
<dbReference type="Pfam" id="PF13895">
    <property type="entry name" value="Ig_2"/>
    <property type="match status" value="1"/>
</dbReference>
<feature type="compositionally biased region" description="Polar residues" evidence="6">
    <location>
        <begin position="779"/>
        <end position="793"/>
    </location>
</feature>
<reference evidence="9" key="1">
    <citation type="submission" date="2018-11" db="EMBL/GenBank/DDBJ databases">
        <authorList>
            <person name="Alioto T."/>
            <person name="Alioto T."/>
        </authorList>
    </citation>
    <scope>NUCLEOTIDE SEQUENCE</scope>
</reference>
<feature type="domain" description="Ig-like" evidence="8">
    <location>
        <begin position="38"/>
        <end position="127"/>
    </location>
</feature>
<feature type="domain" description="Ig-like" evidence="8">
    <location>
        <begin position="398"/>
        <end position="490"/>
    </location>
</feature>
<dbReference type="InterPro" id="IPR051275">
    <property type="entry name" value="Cell_adhesion_signaling"/>
</dbReference>
<evidence type="ECO:0000256" key="1">
    <source>
        <dbReference type="ARBA" id="ARBA00004479"/>
    </source>
</evidence>
<keyword evidence="4" id="KW-0325">Glycoprotein</keyword>
<evidence type="ECO:0000256" key="7">
    <source>
        <dbReference type="SAM" id="Phobius"/>
    </source>
</evidence>
<evidence type="ECO:0000313" key="9">
    <source>
        <dbReference type="EMBL" id="VDI31518.1"/>
    </source>
</evidence>
<dbReference type="PROSITE" id="PS50835">
    <property type="entry name" value="IG_LIKE"/>
    <property type="match status" value="5"/>
</dbReference>
<dbReference type="GO" id="GO:0005886">
    <property type="term" value="C:plasma membrane"/>
    <property type="evidence" value="ECO:0007669"/>
    <property type="project" value="TreeGrafter"/>
</dbReference>
<dbReference type="PANTHER" id="PTHR11640">
    <property type="entry name" value="NEPHRIN"/>
    <property type="match status" value="1"/>
</dbReference>
<evidence type="ECO:0000259" key="8">
    <source>
        <dbReference type="PROSITE" id="PS50835"/>
    </source>
</evidence>
<organism evidence="9 10">
    <name type="scientific">Mytilus galloprovincialis</name>
    <name type="common">Mediterranean mussel</name>
    <dbReference type="NCBI Taxonomy" id="29158"/>
    <lineage>
        <taxon>Eukaryota</taxon>
        <taxon>Metazoa</taxon>
        <taxon>Spiralia</taxon>
        <taxon>Lophotrochozoa</taxon>
        <taxon>Mollusca</taxon>
        <taxon>Bivalvia</taxon>
        <taxon>Autobranchia</taxon>
        <taxon>Pteriomorphia</taxon>
        <taxon>Mytilida</taxon>
        <taxon>Mytiloidea</taxon>
        <taxon>Mytilidae</taxon>
        <taxon>Mytilinae</taxon>
        <taxon>Mytilus</taxon>
    </lineage>
</organism>
<keyword evidence="10" id="KW-1185">Reference proteome</keyword>
<feature type="region of interest" description="Disordered" evidence="6">
    <location>
        <begin position="711"/>
        <end position="826"/>
    </location>
</feature>
<keyword evidence="7" id="KW-0812">Transmembrane</keyword>
<keyword evidence="2 7" id="KW-0472">Membrane</keyword>
<feature type="transmembrane region" description="Helical" evidence="7">
    <location>
        <begin position="596"/>
        <end position="620"/>
    </location>
</feature>
<dbReference type="PANTHER" id="PTHR11640:SF31">
    <property type="entry name" value="IRREGULAR CHIASM C-ROUGHEST PROTEIN-RELATED"/>
    <property type="match status" value="1"/>
</dbReference>
<dbReference type="InterPro" id="IPR003599">
    <property type="entry name" value="Ig_sub"/>
</dbReference>
<dbReference type="Gene3D" id="2.60.40.10">
    <property type="entry name" value="Immunoglobulins"/>
    <property type="match status" value="5"/>
</dbReference>
<evidence type="ECO:0000256" key="4">
    <source>
        <dbReference type="ARBA" id="ARBA00023180"/>
    </source>
</evidence>
<dbReference type="EMBL" id="UYJE01004804">
    <property type="protein sequence ID" value="VDI31518.1"/>
    <property type="molecule type" value="Genomic_DNA"/>
</dbReference>
<gene>
    <name evidence="9" type="ORF">MGAL_10B016373</name>
</gene>
<dbReference type="SUPFAM" id="SSF48726">
    <property type="entry name" value="Immunoglobulin"/>
    <property type="match status" value="5"/>
</dbReference>
<comment type="subcellular location">
    <subcellularLocation>
        <location evidence="1">Membrane</location>
        <topology evidence="1">Single-pass type I membrane protein</topology>
    </subcellularLocation>
</comment>
<dbReference type="InterPro" id="IPR036179">
    <property type="entry name" value="Ig-like_dom_sf"/>
</dbReference>
<feature type="domain" description="Ig-like" evidence="8">
    <location>
        <begin position="323"/>
        <end position="395"/>
    </location>
</feature>
<dbReference type="CDD" id="cd00096">
    <property type="entry name" value="Ig"/>
    <property type="match status" value="3"/>
</dbReference>
<dbReference type="Pfam" id="PF07679">
    <property type="entry name" value="I-set"/>
    <property type="match status" value="1"/>
</dbReference>
<dbReference type="SMART" id="SM00409">
    <property type="entry name" value="IG"/>
    <property type="match status" value="5"/>
</dbReference>
<evidence type="ECO:0000256" key="2">
    <source>
        <dbReference type="ARBA" id="ARBA00023136"/>
    </source>
</evidence>
<keyword evidence="5" id="KW-0393">Immunoglobulin domain</keyword>
<dbReference type="SMART" id="SM00408">
    <property type="entry name" value="IGc2"/>
    <property type="match status" value="5"/>
</dbReference>
<evidence type="ECO:0000313" key="10">
    <source>
        <dbReference type="Proteomes" id="UP000596742"/>
    </source>
</evidence>
<dbReference type="GO" id="GO:0005911">
    <property type="term" value="C:cell-cell junction"/>
    <property type="evidence" value="ECO:0007669"/>
    <property type="project" value="TreeGrafter"/>
</dbReference>
<feature type="domain" description="Ig-like" evidence="8">
    <location>
        <begin position="138"/>
        <end position="227"/>
    </location>
</feature>
<evidence type="ECO:0000256" key="3">
    <source>
        <dbReference type="ARBA" id="ARBA00023157"/>
    </source>
</evidence>
<accession>A0A8B6EAC9</accession>
<feature type="compositionally biased region" description="Polar residues" evidence="6">
    <location>
        <begin position="757"/>
        <end position="769"/>
    </location>
</feature>
<evidence type="ECO:0000256" key="5">
    <source>
        <dbReference type="ARBA" id="ARBA00023319"/>
    </source>
</evidence>
<protein>
    <recommendedName>
        <fullName evidence="8">Ig-like domain-containing protein</fullName>
    </recommendedName>
</protein>
<feature type="compositionally biased region" description="Basic and acidic residues" evidence="6">
    <location>
        <begin position="732"/>
        <end position="749"/>
    </location>
</feature>
<comment type="caution">
    <text evidence="9">The sequence shown here is derived from an EMBL/GenBank/DDBJ whole genome shotgun (WGS) entry which is preliminary data.</text>
</comment>
<dbReference type="OrthoDB" id="6084619at2759"/>